<dbReference type="Proteomes" id="UP000886845">
    <property type="component" value="Unassembled WGS sequence"/>
</dbReference>
<dbReference type="SUPFAM" id="SSF51998">
    <property type="entry name" value="PFL-like glycyl radical enzymes"/>
    <property type="match status" value="1"/>
</dbReference>
<gene>
    <name evidence="1" type="ORF">IAC79_01785</name>
</gene>
<reference evidence="1" key="2">
    <citation type="journal article" date="2021" name="PeerJ">
        <title>Extensive microbial diversity within the chicken gut microbiome revealed by metagenomics and culture.</title>
        <authorList>
            <person name="Gilroy R."/>
            <person name="Ravi A."/>
            <person name="Getino M."/>
            <person name="Pursley I."/>
            <person name="Horton D.L."/>
            <person name="Alikhan N.F."/>
            <person name="Baker D."/>
            <person name="Gharbi K."/>
            <person name="Hall N."/>
            <person name="Watson M."/>
            <person name="Adriaenssens E.M."/>
            <person name="Foster-Nyarko E."/>
            <person name="Jarju S."/>
            <person name="Secka A."/>
            <person name="Antonio M."/>
            <person name="Oren A."/>
            <person name="Chaudhuri R.R."/>
            <person name="La Ragione R."/>
            <person name="Hildebrand F."/>
            <person name="Pallen M.J."/>
        </authorList>
    </citation>
    <scope>NUCLEOTIDE SEQUENCE</scope>
    <source>
        <strain evidence="1">35461</strain>
    </source>
</reference>
<dbReference type="PANTHER" id="PTHR37560">
    <property type="entry name" value="UPF0210 PROTEIN SPR0218"/>
    <property type="match status" value="1"/>
</dbReference>
<dbReference type="AlphaFoldDB" id="A0A9D1T2C2"/>
<name>A0A9D1T2C2_9BACT</name>
<dbReference type="Pfam" id="PF05167">
    <property type="entry name" value="DUF711"/>
    <property type="match status" value="1"/>
</dbReference>
<evidence type="ECO:0000313" key="2">
    <source>
        <dbReference type="Proteomes" id="UP000886845"/>
    </source>
</evidence>
<dbReference type="Gene3D" id="3.20.70.20">
    <property type="match status" value="1"/>
</dbReference>
<comment type="caution">
    <text evidence="1">The sequence shown here is derived from an EMBL/GenBank/DDBJ whole genome shotgun (WGS) entry which is preliminary data.</text>
</comment>
<evidence type="ECO:0000313" key="1">
    <source>
        <dbReference type="EMBL" id="HIV08831.1"/>
    </source>
</evidence>
<dbReference type="EMBL" id="DVOR01000058">
    <property type="protein sequence ID" value="HIV08831.1"/>
    <property type="molecule type" value="Genomic_DNA"/>
</dbReference>
<organism evidence="1 2">
    <name type="scientific">Candidatus Spyradenecus faecavium</name>
    <dbReference type="NCBI Taxonomy" id="2840947"/>
    <lineage>
        <taxon>Bacteria</taxon>
        <taxon>Pseudomonadati</taxon>
        <taxon>Lentisphaerota</taxon>
        <taxon>Lentisphaeria</taxon>
        <taxon>Lentisphaerales</taxon>
        <taxon>Lentisphaeraceae</taxon>
        <taxon>Lentisphaeraceae incertae sedis</taxon>
        <taxon>Candidatus Spyradenecus</taxon>
    </lineage>
</organism>
<proteinExistence type="predicted"/>
<accession>A0A9D1T2C2</accession>
<feature type="non-terminal residue" evidence="1">
    <location>
        <position position="446"/>
    </location>
</feature>
<reference evidence="1" key="1">
    <citation type="submission" date="2020-10" db="EMBL/GenBank/DDBJ databases">
        <authorList>
            <person name="Gilroy R."/>
        </authorList>
    </citation>
    <scope>NUCLEOTIDE SEQUENCE</scope>
    <source>
        <strain evidence="1">35461</strain>
    </source>
</reference>
<sequence>MINNQAVLATLRMVNEENLDVRACTMGINLCRCANPDPKKMVTAVYDRIMTVAKDLVKTCEEATTLFGVNVVNKRVSISPASMLLEGHDEDTAVELCKALDRAAGELGVDLLGGFSALVHKGITPGERTLIESLPRALAETTHVCSSINVGTTRAGINVDAVNLVAETMLKVSKATESIHGFGCAKMVVFANITEDNPFMAGTLLGAGEPDVVINAGVSGPGVVKCAIEKLLAADPDATLDEIAEEVKHTTYRVTRTGELIGRHVAKRLGVPFGVLDLSLAPTPKVGDSVGEIYQAMGIQKIGCPGTIAAVMMLNDAVKKGGAFASSSVGGLSGAFIPPMEDHTLELALTDGTLCLEKLEGMTSVCSVGLDMIMLPGDTPAATLAGIILDECAIGVSARKTTGVRVIPVPGAKVGDYFDFGGLFGGGTVVAPRCPTGQEAFVRHGG</sequence>
<dbReference type="NCBIfam" id="NF003700">
    <property type="entry name" value="PRK05313.1"/>
    <property type="match status" value="1"/>
</dbReference>
<dbReference type="InterPro" id="IPR007841">
    <property type="entry name" value="UPF0210"/>
</dbReference>
<dbReference type="PANTHER" id="PTHR37560:SF1">
    <property type="entry name" value="UPF0210 PROTEIN MJ1665"/>
    <property type="match status" value="1"/>
</dbReference>
<protein>
    <submittedName>
        <fullName evidence="1">PFL family protein</fullName>
    </submittedName>
</protein>